<reference evidence="2 3" key="1">
    <citation type="submission" date="2022-05" db="EMBL/GenBank/DDBJ databases">
        <authorList>
            <consortium name="Genoscope - CEA"/>
            <person name="William W."/>
        </authorList>
    </citation>
    <scope>NUCLEOTIDE SEQUENCE [LARGE SCALE GENOMIC DNA]</scope>
</reference>
<evidence type="ECO:0000313" key="2">
    <source>
        <dbReference type="EMBL" id="CAH3026209.1"/>
    </source>
</evidence>
<keyword evidence="3" id="KW-1185">Reference proteome</keyword>
<proteinExistence type="predicted"/>
<sequence>MSLKIDCAWARVFLRETKYLSKIEKTPGAGKAKFAARLVQDRYKIFTEHFREYPQLRIKREDFIRHCKSIDEQFYNWRSKKDKEAYITTFSSSKWNEGKTITKEGKKELSLTSCQACFLFNSQLQSTFPLRRLDPVFLGVDEILPQKTGVKHPSSTTPKVTNKKLKNIGEAIYATYIEKCKENFQKSLSEMLVLVPEAGLQKKPSPAERKKMKRNQQSQTKKELESKMSQSDTAVHLSLHELFSSRQVQRMAQSFETFEEAKERAQKTPPKVRERPHTASVYNIEGELDQLPADVESWPNGPPNWSEKARKYNIKTKGSDSTPANGGQLVKAFLKSKEVDIIRCEPPAVQINSEEGLTGFRVRGAIRKQKGGEISTPVMRSNTKLKKSIQEGIQNSTFNIGVPVMEK</sequence>
<feature type="region of interest" description="Disordered" evidence="1">
    <location>
        <begin position="201"/>
        <end position="230"/>
    </location>
</feature>
<comment type="caution">
    <text evidence="2">The sequence shown here is derived from an EMBL/GenBank/DDBJ whole genome shotgun (WGS) entry which is preliminary data.</text>
</comment>
<evidence type="ECO:0000313" key="3">
    <source>
        <dbReference type="Proteomes" id="UP001159427"/>
    </source>
</evidence>
<organism evidence="2 3">
    <name type="scientific">Porites evermanni</name>
    <dbReference type="NCBI Taxonomy" id="104178"/>
    <lineage>
        <taxon>Eukaryota</taxon>
        <taxon>Metazoa</taxon>
        <taxon>Cnidaria</taxon>
        <taxon>Anthozoa</taxon>
        <taxon>Hexacorallia</taxon>
        <taxon>Scleractinia</taxon>
        <taxon>Fungiina</taxon>
        <taxon>Poritidae</taxon>
        <taxon>Porites</taxon>
    </lineage>
</organism>
<evidence type="ECO:0000256" key="1">
    <source>
        <dbReference type="SAM" id="MobiDB-lite"/>
    </source>
</evidence>
<gene>
    <name evidence="2" type="ORF">PEVE_00028399</name>
</gene>
<dbReference type="EMBL" id="CALNXI010000394">
    <property type="protein sequence ID" value="CAH3026209.1"/>
    <property type="molecule type" value="Genomic_DNA"/>
</dbReference>
<accession>A0ABN8M9B0</accession>
<dbReference type="Proteomes" id="UP001159427">
    <property type="component" value="Unassembled WGS sequence"/>
</dbReference>
<protein>
    <submittedName>
        <fullName evidence="2">Uncharacterized protein</fullName>
    </submittedName>
</protein>
<name>A0ABN8M9B0_9CNID</name>